<keyword evidence="9" id="KW-0482">Metalloprotease</keyword>
<evidence type="ECO:0000256" key="5">
    <source>
        <dbReference type="ARBA" id="ARBA00022723"/>
    </source>
</evidence>
<evidence type="ECO:0000313" key="18">
    <source>
        <dbReference type="Proteomes" id="UP001240236"/>
    </source>
</evidence>
<evidence type="ECO:0000256" key="15">
    <source>
        <dbReference type="SAM" id="SignalP"/>
    </source>
</evidence>
<evidence type="ECO:0000256" key="8">
    <source>
        <dbReference type="ARBA" id="ARBA00022833"/>
    </source>
</evidence>
<comment type="cofactor">
    <cofactor evidence="1">
        <name>Zn(2+)</name>
        <dbReference type="ChEBI" id="CHEBI:29105"/>
    </cofactor>
</comment>
<evidence type="ECO:0000256" key="11">
    <source>
        <dbReference type="ARBA" id="ARBA00055464"/>
    </source>
</evidence>
<evidence type="ECO:0000256" key="12">
    <source>
        <dbReference type="ARBA" id="ARBA00066554"/>
    </source>
</evidence>
<dbReference type="Gene3D" id="3.40.630.10">
    <property type="entry name" value="Zn peptidases"/>
    <property type="match status" value="1"/>
</dbReference>
<dbReference type="InterPro" id="IPR057246">
    <property type="entry name" value="CARBOXYPEPT_ZN_1"/>
</dbReference>
<dbReference type="InterPro" id="IPR000834">
    <property type="entry name" value="Peptidase_M14"/>
</dbReference>
<evidence type="ECO:0000256" key="9">
    <source>
        <dbReference type="ARBA" id="ARBA00023049"/>
    </source>
</evidence>
<dbReference type="PRINTS" id="PR00765">
    <property type="entry name" value="CRBOXYPTASEA"/>
</dbReference>
<evidence type="ECO:0000313" key="17">
    <source>
        <dbReference type="EMBL" id="MDQ0370759.1"/>
    </source>
</evidence>
<dbReference type="GO" id="GO:0005615">
    <property type="term" value="C:extracellular space"/>
    <property type="evidence" value="ECO:0007669"/>
    <property type="project" value="TreeGrafter"/>
</dbReference>
<dbReference type="PROSITE" id="PS00132">
    <property type="entry name" value="CARBOXYPEPT_ZN_1"/>
    <property type="match status" value="1"/>
</dbReference>
<dbReference type="GO" id="GO:0004181">
    <property type="term" value="F:metallocarboxypeptidase activity"/>
    <property type="evidence" value="ECO:0007669"/>
    <property type="project" value="InterPro"/>
</dbReference>
<keyword evidence="3" id="KW-0121">Carboxypeptidase</keyword>
<dbReference type="InterPro" id="IPR033810">
    <property type="entry name" value="Carboxypeptidase_T"/>
</dbReference>
<dbReference type="EMBL" id="JAUSUZ010000001">
    <property type="protein sequence ID" value="MDQ0370759.1"/>
    <property type="molecule type" value="Genomic_DNA"/>
</dbReference>
<keyword evidence="6 15" id="KW-0732">Signal</keyword>
<dbReference type="SUPFAM" id="SSF53187">
    <property type="entry name" value="Zn-dependent exopeptidases"/>
    <property type="match status" value="1"/>
</dbReference>
<dbReference type="AlphaFoldDB" id="A0AAE4B1L1"/>
<keyword evidence="5" id="KW-0479">Metal-binding</keyword>
<dbReference type="PANTHER" id="PTHR11705">
    <property type="entry name" value="PROTEASE FAMILY M14 CARBOXYPEPTIDASE A,B"/>
    <property type="match status" value="1"/>
</dbReference>
<dbReference type="FunFam" id="3.40.630.10:FF:000084">
    <property type="entry name" value="Carboxypeptidase B2"/>
    <property type="match status" value="1"/>
</dbReference>
<evidence type="ECO:0000256" key="2">
    <source>
        <dbReference type="ARBA" id="ARBA00005988"/>
    </source>
</evidence>
<comment type="catalytic activity">
    <reaction evidence="10">
        <text>Releases a C-terminal residue, which may be hydrophobic or positively charged.</text>
        <dbReference type="EC" id="3.4.17.18"/>
    </reaction>
</comment>
<evidence type="ECO:0000256" key="6">
    <source>
        <dbReference type="ARBA" id="ARBA00022729"/>
    </source>
</evidence>
<evidence type="ECO:0000256" key="7">
    <source>
        <dbReference type="ARBA" id="ARBA00022801"/>
    </source>
</evidence>
<dbReference type="GO" id="GO:0006508">
    <property type="term" value="P:proteolysis"/>
    <property type="evidence" value="ECO:0007669"/>
    <property type="project" value="UniProtKB-KW"/>
</dbReference>
<feature type="active site" description="Proton donor/acceptor" evidence="14">
    <location>
        <position position="368"/>
    </location>
</feature>
<dbReference type="EC" id="3.4.17.18" evidence="12"/>
<feature type="domain" description="Peptidase M14" evidence="16">
    <location>
        <begin position="99"/>
        <end position="398"/>
    </location>
</feature>
<evidence type="ECO:0000256" key="3">
    <source>
        <dbReference type="ARBA" id="ARBA00022645"/>
    </source>
</evidence>
<feature type="signal peptide" evidence="15">
    <location>
        <begin position="1"/>
        <end position="21"/>
    </location>
</feature>
<sequence length="980" mass="104739">MRAAVVLALAVTIGTAGPARADAGAEQLEVYTGTVTPVQADRMRASGLDVEGAGAVEAVLTRRQADRLAARGVRLTPRTVRGERASDALRAQARAGWTAYRSYSEPGGLRDELTATAARYPNLAKVETIGRTVRGKPILAVKVTADARRVPDGKRPAVLYAGAQHAREWITPEMVRRLYHHVLTGYGADPEITRLLDTTELWFLPVANPDGYDHTFTEGNRLWRKNLRDNDGDGRIAPGDGVDLNRNFGYRWGYDDEGSSGDPAAETYRGAAAASEPETRALDGLFARVGFEFFVNYHSAAQLLLYGVGWQVATPSPDDVIYRALAGDDAHPAVPGYDPDLAAELYTTNGDTDSHAAERYGTLGFTPEMSTCKVAADSVPDDRWRAEDCASDFIFPDDERLISAEFTKNVPFALAVAAAAKDPALTHSTPDLTADPFAVSYGTSQPVAVTARRGLKRVALHYRINGGTPGTAPAREWTGGERYGTDGTRWFTELRGTVPAQRPGDRVEVWFSGEKDGVTVTGGRFGYTVAEDIGGDVLLLAAEDVTGTSPDQAGTSARYAAAHAESLGRAGFDTDVYDVDARGRTAPHHLGVLSHYRAVVWETGDDVIPRAKGQPNGTTTRAAAATELAVRDYLNEGGKLLAGGQHAFYPQSLNGGAVYHQTGPGECTDAGSAACIGLSNDFLQYWLGAYTYAGGVQKHPLTGTGGAFRGWTGTLDDGQKHTATFLSTRGYSHVPVGWDRPGAAPYGPATGDRYVWSGRHDAAYQRLSRRVTVPAGKHASLRFATSYDIEKNWDFLIVEARRAGTDEWTTLPEAGGRTSTAPGESCPVELHPELGRYLTEDGAACASTGRWHAATGASGGWQRWTVDLSGYAGSEVEVAITYVTDWGTTGLGVFVDDATVMVGGSTVSATSFEDGLAGWTAPEGWTATPRVFEDGAVVTTPDTVLLGFGLEGLAPAARDDLVRRAMTHLKIKPRTRSGVR</sequence>
<keyword evidence="18" id="KW-1185">Reference proteome</keyword>
<dbReference type="Proteomes" id="UP001240236">
    <property type="component" value="Unassembled WGS sequence"/>
</dbReference>
<proteinExistence type="inferred from homology"/>
<evidence type="ECO:0000256" key="14">
    <source>
        <dbReference type="PROSITE-ProRule" id="PRU01379"/>
    </source>
</evidence>
<dbReference type="GO" id="GO:0008270">
    <property type="term" value="F:zinc ion binding"/>
    <property type="evidence" value="ECO:0007669"/>
    <property type="project" value="InterPro"/>
</dbReference>
<dbReference type="PROSITE" id="PS52035">
    <property type="entry name" value="PEPTIDASE_M14"/>
    <property type="match status" value="1"/>
</dbReference>
<evidence type="ECO:0000256" key="1">
    <source>
        <dbReference type="ARBA" id="ARBA00001947"/>
    </source>
</evidence>
<comment type="function">
    <text evidence="11">Carboxypeptidase that possesses the specificities of both mammalian Cpase A and B. Thus shows broad substrate specificity, being able to cleave Cbz-Gly-Leu, Cbz-Gly-Val, Cbz-Gly-Phe, Cbz-Gly-Lys and Bz-Gly-Arg in vitro.</text>
</comment>
<protein>
    <recommendedName>
        <fullName evidence="13">Zinc carboxypeptidase</fullName>
        <ecNumber evidence="12">3.4.17.18</ecNumber>
    </recommendedName>
</protein>
<keyword evidence="7" id="KW-0378">Hydrolase</keyword>
<feature type="chain" id="PRO_5042125254" description="Zinc carboxypeptidase" evidence="15">
    <location>
        <begin position="22"/>
        <end position="980"/>
    </location>
</feature>
<keyword evidence="4" id="KW-0645">Protease</keyword>
<organism evidence="17 18">
    <name type="scientific">Catenuloplanes indicus</name>
    <dbReference type="NCBI Taxonomy" id="137267"/>
    <lineage>
        <taxon>Bacteria</taxon>
        <taxon>Bacillati</taxon>
        <taxon>Actinomycetota</taxon>
        <taxon>Actinomycetes</taxon>
        <taxon>Micromonosporales</taxon>
        <taxon>Micromonosporaceae</taxon>
        <taxon>Catenuloplanes</taxon>
    </lineage>
</organism>
<accession>A0AAE4B1L1</accession>
<evidence type="ECO:0000256" key="13">
    <source>
        <dbReference type="ARBA" id="ARBA00074273"/>
    </source>
</evidence>
<dbReference type="RefSeq" id="WP_307246981.1">
    <property type="nucleotide sequence ID" value="NZ_JAUSUZ010000001.1"/>
</dbReference>
<evidence type="ECO:0000256" key="4">
    <source>
        <dbReference type="ARBA" id="ARBA00022670"/>
    </source>
</evidence>
<name>A0AAE4B1L1_9ACTN</name>
<gene>
    <name evidence="17" type="ORF">J2S42_007428</name>
</gene>
<dbReference type="Pfam" id="PF20773">
    <property type="entry name" value="InhA-like_MAM"/>
    <property type="match status" value="2"/>
</dbReference>
<dbReference type="SMART" id="SM00631">
    <property type="entry name" value="Zn_pept"/>
    <property type="match status" value="1"/>
</dbReference>
<keyword evidence="8" id="KW-0862">Zinc</keyword>
<dbReference type="Pfam" id="PF00246">
    <property type="entry name" value="Peptidase_M14"/>
    <property type="match status" value="1"/>
</dbReference>
<comment type="similarity">
    <text evidence="2 14">Belongs to the peptidase M14 family.</text>
</comment>
<evidence type="ECO:0000256" key="10">
    <source>
        <dbReference type="ARBA" id="ARBA00050859"/>
    </source>
</evidence>
<dbReference type="CDD" id="cd03859">
    <property type="entry name" value="M14_CPT"/>
    <property type="match status" value="1"/>
</dbReference>
<evidence type="ECO:0000259" key="16">
    <source>
        <dbReference type="PROSITE" id="PS52035"/>
    </source>
</evidence>
<dbReference type="PANTHER" id="PTHR11705:SF143">
    <property type="entry name" value="SLL0236 PROTEIN"/>
    <property type="match status" value="1"/>
</dbReference>
<comment type="caution">
    <text evidence="17">The sequence shown here is derived from an EMBL/GenBank/DDBJ whole genome shotgun (WGS) entry which is preliminary data.</text>
</comment>
<reference evidence="17 18" key="1">
    <citation type="submission" date="2023-07" db="EMBL/GenBank/DDBJ databases">
        <title>Sequencing the genomes of 1000 actinobacteria strains.</title>
        <authorList>
            <person name="Klenk H.-P."/>
        </authorList>
    </citation>
    <scope>NUCLEOTIDE SEQUENCE [LARGE SCALE GENOMIC DNA]</scope>
    <source>
        <strain evidence="17 18">DSM 44709</strain>
    </source>
</reference>